<evidence type="ECO:0000313" key="4">
    <source>
        <dbReference type="Proteomes" id="UP000076400"/>
    </source>
</evidence>
<feature type="domain" description="FAD dependent oxidoreductase" evidence="2">
    <location>
        <begin position="5"/>
        <end position="346"/>
    </location>
</feature>
<dbReference type="Pfam" id="PF01266">
    <property type="entry name" value="DAO"/>
    <property type="match status" value="1"/>
</dbReference>
<proteinExistence type="predicted"/>
<protein>
    <submittedName>
        <fullName evidence="3">FAD-dependent oxidoreductase</fullName>
    </submittedName>
</protein>
<dbReference type="InterPro" id="IPR036188">
    <property type="entry name" value="FAD/NAD-bd_sf"/>
</dbReference>
<comment type="caution">
    <text evidence="3">The sequence shown here is derived from an EMBL/GenBank/DDBJ whole genome shotgun (WGS) entry which is preliminary data.</text>
</comment>
<keyword evidence="1" id="KW-0560">Oxidoreductase</keyword>
<keyword evidence="4" id="KW-1185">Reference proteome</keyword>
<dbReference type="EMBL" id="LPXN01000046">
    <property type="protein sequence ID" value="KZD12184.1"/>
    <property type="molecule type" value="Genomic_DNA"/>
</dbReference>
<accession>A0A154WF81</accession>
<sequence>MERCDFLVIGAGIAGASAGYELARHGTVVLAEKESQPGYHTTGRSAALFAEGYGNAAIRALTRASRGFFESPPEGFADTPLLAPRGALMVARPDQMEMLDAAFEETRATLPEITRLSAEEVLRIAPVMRPGYAAGGFLNPGERDMDVNAIHQGYLRGIRARGGRIVTDAGITGLAREGDGWRVETAAGSFAAGVVVNAAGAWADEIAALAGARPVGLAPKRRTAFTFDAPDGIDVHVLPAVIDIAEDWYFRPESGRIMGSPADEIPSPPCDAQPEEMDIAIAVDRIEQATIFQIRRLASRWAGLRSFVADRTMVAGFAPEAPGFFWLAGQGGYGIQTAPAMGKLAAGLIVDAAVPADIAGFGVTAAALSPDRPGLARQANPATD</sequence>
<dbReference type="SUPFAM" id="SSF51905">
    <property type="entry name" value="FAD/NAD(P)-binding domain"/>
    <property type="match status" value="1"/>
</dbReference>
<dbReference type="Gene3D" id="3.50.50.60">
    <property type="entry name" value="FAD/NAD(P)-binding domain"/>
    <property type="match status" value="1"/>
</dbReference>
<dbReference type="Proteomes" id="UP000076400">
    <property type="component" value="Unassembled WGS sequence"/>
</dbReference>
<dbReference type="PANTHER" id="PTHR13847:SF287">
    <property type="entry name" value="FAD-DEPENDENT OXIDOREDUCTASE DOMAIN-CONTAINING PROTEIN 1"/>
    <property type="match status" value="1"/>
</dbReference>
<evidence type="ECO:0000259" key="2">
    <source>
        <dbReference type="Pfam" id="PF01266"/>
    </source>
</evidence>
<dbReference type="OrthoDB" id="7421214at2"/>
<dbReference type="RefSeq" id="WP_067552930.1">
    <property type="nucleotide sequence ID" value="NZ_LPXN01000046.1"/>
</dbReference>
<evidence type="ECO:0000313" key="3">
    <source>
        <dbReference type="EMBL" id="KZD12184.1"/>
    </source>
</evidence>
<gene>
    <name evidence="3" type="ORF">AUP43_05095</name>
</gene>
<dbReference type="Gene3D" id="3.30.9.10">
    <property type="entry name" value="D-Amino Acid Oxidase, subunit A, domain 2"/>
    <property type="match status" value="1"/>
</dbReference>
<dbReference type="PANTHER" id="PTHR13847">
    <property type="entry name" value="SARCOSINE DEHYDROGENASE-RELATED"/>
    <property type="match status" value="1"/>
</dbReference>
<name>A0A154WF81_9PROT</name>
<dbReference type="InterPro" id="IPR006076">
    <property type="entry name" value="FAD-dep_OxRdtase"/>
</dbReference>
<reference evidence="3 4" key="1">
    <citation type="submission" date="2015-12" db="EMBL/GenBank/DDBJ databases">
        <title>Genome sequence of Oceanibaculum pacificum MCCC 1A02656.</title>
        <authorList>
            <person name="Lu L."/>
            <person name="Lai Q."/>
            <person name="Shao Z."/>
            <person name="Qian P."/>
        </authorList>
    </citation>
    <scope>NUCLEOTIDE SEQUENCE [LARGE SCALE GENOMIC DNA]</scope>
    <source>
        <strain evidence="3 4">MCCC 1A02656</strain>
    </source>
</reference>
<dbReference type="STRING" id="580166.AUP43_05095"/>
<evidence type="ECO:0000256" key="1">
    <source>
        <dbReference type="ARBA" id="ARBA00023002"/>
    </source>
</evidence>
<organism evidence="3 4">
    <name type="scientific">Oceanibaculum pacificum</name>
    <dbReference type="NCBI Taxonomy" id="580166"/>
    <lineage>
        <taxon>Bacteria</taxon>
        <taxon>Pseudomonadati</taxon>
        <taxon>Pseudomonadota</taxon>
        <taxon>Alphaproteobacteria</taxon>
        <taxon>Rhodospirillales</taxon>
        <taxon>Oceanibaculaceae</taxon>
        <taxon>Oceanibaculum</taxon>
    </lineage>
</organism>
<dbReference type="AlphaFoldDB" id="A0A154WF81"/>
<dbReference type="GO" id="GO:0016491">
    <property type="term" value="F:oxidoreductase activity"/>
    <property type="evidence" value="ECO:0007669"/>
    <property type="project" value="UniProtKB-KW"/>
</dbReference>
<dbReference type="GO" id="GO:0005737">
    <property type="term" value="C:cytoplasm"/>
    <property type="evidence" value="ECO:0007669"/>
    <property type="project" value="TreeGrafter"/>
</dbReference>